<comment type="caution">
    <text evidence="1">The sequence shown here is derived from an EMBL/GenBank/DDBJ whole genome shotgun (WGS) entry which is preliminary data.</text>
</comment>
<dbReference type="AlphaFoldDB" id="A0AAP5AK70"/>
<dbReference type="Proteomes" id="UP001226084">
    <property type="component" value="Unassembled WGS sequence"/>
</dbReference>
<protein>
    <submittedName>
        <fullName evidence="1">Uncharacterized protein</fullName>
    </submittedName>
</protein>
<dbReference type="EMBL" id="JAUTAS010000001">
    <property type="protein sequence ID" value="MDQ1109477.1"/>
    <property type="molecule type" value="Genomic_DNA"/>
</dbReference>
<sequence>MQIRALAEGDWHVDVAWPVGTDRWSARNVTRPTVGCYRGKAPQARYRLGCNIVPVHFFEPQRHSQIFFRRAVWRSARVMP</sequence>
<evidence type="ECO:0000313" key="2">
    <source>
        <dbReference type="Proteomes" id="UP001226084"/>
    </source>
</evidence>
<gene>
    <name evidence="1" type="ORF">QE424_002636</name>
</gene>
<name>A0AAP5AK70_9GAMM</name>
<proteinExistence type="predicted"/>
<organism evidence="1 2">
    <name type="scientific">Stenotrophomonas rhizophila</name>
    <dbReference type="NCBI Taxonomy" id="216778"/>
    <lineage>
        <taxon>Bacteria</taxon>
        <taxon>Pseudomonadati</taxon>
        <taxon>Pseudomonadota</taxon>
        <taxon>Gammaproteobacteria</taxon>
        <taxon>Lysobacterales</taxon>
        <taxon>Lysobacteraceae</taxon>
        <taxon>Stenotrophomonas</taxon>
    </lineage>
</organism>
<reference evidence="1" key="1">
    <citation type="submission" date="2023-07" db="EMBL/GenBank/DDBJ databases">
        <title>Functional and genomic diversity of the sorghum phyllosphere microbiome.</title>
        <authorList>
            <person name="Shade A."/>
        </authorList>
    </citation>
    <scope>NUCLEOTIDE SEQUENCE</scope>
    <source>
        <strain evidence="1">SORGH_AS_0457</strain>
    </source>
</reference>
<accession>A0AAP5AK70</accession>
<evidence type="ECO:0000313" key="1">
    <source>
        <dbReference type="EMBL" id="MDQ1109477.1"/>
    </source>
</evidence>